<dbReference type="EMBL" id="JAFJZO010000034">
    <property type="protein sequence ID" value="KAG5494086.1"/>
    <property type="molecule type" value="Genomic_DNA"/>
</dbReference>
<feature type="repeat" description="ANK" evidence="3">
    <location>
        <begin position="68"/>
        <end position="100"/>
    </location>
</feature>
<dbReference type="PROSITE" id="PS50088">
    <property type="entry name" value="ANK_REPEAT"/>
    <property type="match status" value="4"/>
</dbReference>
<proteinExistence type="predicted"/>
<evidence type="ECO:0008006" key="7">
    <source>
        <dbReference type="Google" id="ProtNLM"/>
    </source>
</evidence>
<comment type="caution">
    <text evidence="5">The sequence shown here is derived from an EMBL/GenBank/DDBJ whole genome shotgun (WGS) entry which is preliminary data.</text>
</comment>
<sequence>MSLEDFILCDDVLGVRAFLHAAPENAVNAVNGEGYTPLFFACMKRSVSLQVIDELVKLGAAVDGRGTDDETPLYIGAYNRRLDVVKYLIDRNADVNAVNGPHKETALHLAARCGFVDILSCLVDAGAAVNQRNARRETPLYEAAKAGYHEAVYLLRQANANASLADQDGKSPACVAAERGYQYVIVLLIASRADLKEVKAIADSEWRRFPRPLMSSDQMLDKAVADQNFREELRRRSSANVPAPITEPMEVVEIKVPEPKVRTHNPLTGESYGPCRSLEEVGYDSPPPIPQELQNRPPARLARIGGTSMVVGTGTEEGGREPIRVDSISGDGVQYYPPPKK</sequence>
<evidence type="ECO:0000256" key="1">
    <source>
        <dbReference type="ARBA" id="ARBA00022737"/>
    </source>
</evidence>
<dbReference type="Proteomes" id="UP000674318">
    <property type="component" value="Unassembled WGS sequence"/>
</dbReference>
<feature type="repeat" description="ANK" evidence="3">
    <location>
        <begin position="33"/>
        <end position="67"/>
    </location>
</feature>
<dbReference type="SUPFAM" id="SSF48403">
    <property type="entry name" value="Ankyrin repeat"/>
    <property type="match status" value="1"/>
</dbReference>
<evidence type="ECO:0000256" key="4">
    <source>
        <dbReference type="SAM" id="MobiDB-lite"/>
    </source>
</evidence>
<dbReference type="InterPro" id="IPR036770">
    <property type="entry name" value="Ankyrin_rpt-contain_sf"/>
</dbReference>
<keyword evidence="1" id="KW-0677">Repeat</keyword>
<dbReference type="Gene3D" id="1.25.40.20">
    <property type="entry name" value="Ankyrin repeat-containing domain"/>
    <property type="match status" value="1"/>
</dbReference>
<evidence type="ECO:0000313" key="6">
    <source>
        <dbReference type="Proteomes" id="UP000674318"/>
    </source>
</evidence>
<dbReference type="PROSITE" id="PS50297">
    <property type="entry name" value="ANK_REP_REGION"/>
    <property type="match status" value="2"/>
</dbReference>
<feature type="repeat" description="ANK" evidence="3">
    <location>
        <begin position="135"/>
        <end position="167"/>
    </location>
</feature>
<evidence type="ECO:0000256" key="3">
    <source>
        <dbReference type="PROSITE-ProRule" id="PRU00023"/>
    </source>
</evidence>
<evidence type="ECO:0000313" key="5">
    <source>
        <dbReference type="EMBL" id="KAG5494086.1"/>
    </source>
</evidence>
<organism evidence="5 6">
    <name type="scientific">Porcisia hertigi</name>
    <dbReference type="NCBI Taxonomy" id="2761500"/>
    <lineage>
        <taxon>Eukaryota</taxon>
        <taxon>Discoba</taxon>
        <taxon>Euglenozoa</taxon>
        <taxon>Kinetoplastea</taxon>
        <taxon>Metakinetoplastina</taxon>
        <taxon>Trypanosomatida</taxon>
        <taxon>Trypanosomatidae</taxon>
        <taxon>Leishmaniinae</taxon>
        <taxon>Porcisia</taxon>
    </lineage>
</organism>
<name>A0A836HJ07_9TRYP</name>
<keyword evidence="6" id="KW-1185">Reference proteome</keyword>
<dbReference type="PANTHER" id="PTHR24171:SF9">
    <property type="entry name" value="ANKYRIN REPEAT DOMAIN-CONTAINING PROTEIN 39"/>
    <property type="match status" value="1"/>
</dbReference>
<gene>
    <name evidence="5" type="ORF">JKF63_01920</name>
</gene>
<dbReference type="AlphaFoldDB" id="A0A836HJ07"/>
<dbReference type="OrthoDB" id="20872at2759"/>
<feature type="region of interest" description="Disordered" evidence="4">
    <location>
        <begin position="310"/>
        <end position="341"/>
    </location>
</feature>
<dbReference type="InterPro" id="IPR002110">
    <property type="entry name" value="Ankyrin_rpt"/>
</dbReference>
<dbReference type="SMART" id="SM00248">
    <property type="entry name" value="ANK"/>
    <property type="match status" value="5"/>
</dbReference>
<feature type="repeat" description="ANK" evidence="3">
    <location>
        <begin position="102"/>
        <end position="134"/>
    </location>
</feature>
<dbReference type="KEGG" id="phet:94288041"/>
<accession>A0A836HJ07</accession>
<dbReference type="GeneID" id="94288041"/>
<evidence type="ECO:0000256" key="2">
    <source>
        <dbReference type="ARBA" id="ARBA00023043"/>
    </source>
</evidence>
<protein>
    <recommendedName>
        <fullName evidence="7">Ankyrin</fullName>
    </recommendedName>
</protein>
<dbReference type="PANTHER" id="PTHR24171">
    <property type="entry name" value="ANKYRIN REPEAT DOMAIN-CONTAINING PROTEIN 39-RELATED"/>
    <property type="match status" value="1"/>
</dbReference>
<dbReference type="Pfam" id="PF12796">
    <property type="entry name" value="Ank_2"/>
    <property type="match status" value="2"/>
</dbReference>
<reference evidence="5 6" key="1">
    <citation type="submission" date="2021-02" db="EMBL/GenBank/DDBJ databases">
        <title>Porcisia hertigi Genome sequencing and assembly.</title>
        <authorList>
            <person name="Almutairi H."/>
            <person name="Gatherer D."/>
        </authorList>
    </citation>
    <scope>NUCLEOTIDE SEQUENCE [LARGE SCALE GENOMIC DNA]</scope>
    <source>
        <strain evidence="5 6">C119</strain>
    </source>
</reference>
<dbReference type="RefSeq" id="XP_067754121.1">
    <property type="nucleotide sequence ID" value="XM_067897964.1"/>
</dbReference>
<keyword evidence="2 3" id="KW-0040">ANK repeat</keyword>